<evidence type="ECO:0000256" key="8">
    <source>
        <dbReference type="ARBA" id="ARBA00022741"/>
    </source>
</evidence>
<gene>
    <name evidence="17" type="ORF">Ate02nite_29180</name>
</gene>
<reference evidence="17" key="1">
    <citation type="submission" date="2021-01" db="EMBL/GenBank/DDBJ databases">
        <title>Whole genome shotgun sequence of Actinoplanes tereljensis NBRC 105297.</title>
        <authorList>
            <person name="Komaki H."/>
            <person name="Tamura T."/>
        </authorList>
    </citation>
    <scope>NUCLEOTIDE SEQUENCE</scope>
    <source>
        <strain evidence="17">NBRC 105297</strain>
    </source>
</reference>
<evidence type="ECO:0000256" key="10">
    <source>
        <dbReference type="ARBA" id="ARBA00022840"/>
    </source>
</evidence>
<dbReference type="RefSeq" id="WP_203805603.1">
    <property type="nucleotide sequence ID" value="NZ_BOMY01000021.1"/>
</dbReference>
<keyword evidence="18" id="KW-1185">Reference proteome</keyword>
<dbReference type="InterPro" id="IPR004358">
    <property type="entry name" value="Sig_transdc_His_kin-like_C"/>
</dbReference>
<feature type="domain" description="Histidine kinase" evidence="15">
    <location>
        <begin position="468"/>
        <end position="683"/>
    </location>
</feature>
<dbReference type="Pfam" id="PF13185">
    <property type="entry name" value="GAF_2"/>
    <property type="match status" value="1"/>
</dbReference>
<comment type="catalytic activity">
    <reaction evidence="1">
        <text>ATP + protein L-histidine = ADP + protein N-phospho-L-histidine.</text>
        <dbReference type="EC" id="2.7.13.3"/>
    </reaction>
</comment>
<dbReference type="InterPro" id="IPR003661">
    <property type="entry name" value="HisK_dim/P_dom"/>
</dbReference>
<dbReference type="GO" id="GO:0000155">
    <property type="term" value="F:phosphorelay sensor kinase activity"/>
    <property type="evidence" value="ECO:0007669"/>
    <property type="project" value="InterPro"/>
</dbReference>
<dbReference type="Pfam" id="PF08448">
    <property type="entry name" value="PAS_4"/>
    <property type="match status" value="1"/>
</dbReference>
<dbReference type="InterPro" id="IPR036097">
    <property type="entry name" value="HisK_dim/P_sf"/>
</dbReference>
<evidence type="ECO:0000259" key="16">
    <source>
        <dbReference type="PROSITE" id="PS50112"/>
    </source>
</evidence>
<evidence type="ECO:0000256" key="6">
    <source>
        <dbReference type="ARBA" id="ARBA00022679"/>
    </source>
</evidence>
<evidence type="ECO:0000256" key="11">
    <source>
        <dbReference type="ARBA" id="ARBA00022989"/>
    </source>
</evidence>
<dbReference type="Gene3D" id="3.30.450.20">
    <property type="entry name" value="PAS domain"/>
    <property type="match status" value="2"/>
</dbReference>
<keyword evidence="12" id="KW-0902">Two-component regulatory system</keyword>
<dbReference type="CDD" id="cd00075">
    <property type="entry name" value="HATPase"/>
    <property type="match status" value="1"/>
</dbReference>
<evidence type="ECO:0000256" key="12">
    <source>
        <dbReference type="ARBA" id="ARBA00023012"/>
    </source>
</evidence>
<dbReference type="GO" id="GO:0005524">
    <property type="term" value="F:ATP binding"/>
    <property type="evidence" value="ECO:0007669"/>
    <property type="project" value="UniProtKB-KW"/>
</dbReference>
<dbReference type="PRINTS" id="PR00344">
    <property type="entry name" value="BCTRLSENSOR"/>
</dbReference>
<keyword evidence="8" id="KW-0547">Nucleotide-binding</keyword>
<dbReference type="Pfam" id="PF02518">
    <property type="entry name" value="HATPase_c"/>
    <property type="match status" value="1"/>
</dbReference>
<dbReference type="GO" id="GO:0005886">
    <property type="term" value="C:plasma membrane"/>
    <property type="evidence" value="ECO:0007669"/>
    <property type="project" value="UniProtKB-SubCell"/>
</dbReference>
<keyword evidence="11" id="KW-1133">Transmembrane helix</keyword>
<dbReference type="AlphaFoldDB" id="A0A919NL57"/>
<dbReference type="InterPro" id="IPR036890">
    <property type="entry name" value="HATPase_C_sf"/>
</dbReference>
<evidence type="ECO:0000256" key="13">
    <source>
        <dbReference type="ARBA" id="ARBA00023136"/>
    </source>
</evidence>
<keyword evidence="10" id="KW-0067">ATP-binding</keyword>
<name>A0A919NL57_9ACTN</name>
<evidence type="ECO:0000259" key="15">
    <source>
        <dbReference type="PROSITE" id="PS50109"/>
    </source>
</evidence>
<evidence type="ECO:0000313" key="18">
    <source>
        <dbReference type="Proteomes" id="UP000623608"/>
    </source>
</evidence>
<keyword evidence="7" id="KW-0812">Transmembrane</keyword>
<evidence type="ECO:0000256" key="4">
    <source>
        <dbReference type="ARBA" id="ARBA00012438"/>
    </source>
</evidence>
<dbReference type="GO" id="GO:0030295">
    <property type="term" value="F:protein kinase activator activity"/>
    <property type="evidence" value="ECO:0007669"/>
    <property type="project" value="TreeGrafter"/>
</dbReference>
<dbReference type="Proteomes" id="UP000623608">
    <property type="component" value="Unassembled WGS sequence"/>
</dbReference>
<dbReference type="PANTHER" id="PTHR42878:SF7">
    <property type="entry name" value="SENSOR HISTIDINE KINASE GLRK"/>
    <property type="match status" value="1"/>
</dbReference>
<dbReference type="EMBL" id="BOMY01000021">
    <property type="protein sequence ID" value="GIF20188.1"/>
    <property type="molecule type" value="Genomic_DNA"/>
</dbReference>
<dbReference type="PROSITE" id="PS50109">
    <property type="entry name" value="HIS_KIN"/>
    <property type="match status" value="1"/>
</dbReference>
<evidence type="ECO:0000313" key="17">
    <source>
        <dbReference type="EMBL" id="GIF20188.1"/>
    </source>
</evidence>
<comment type="subcellular location">
    <subcellularLocation>
        <location evidence="3">Cell membrane</location>
    </subcellularLocation>
    <subcellularLocation>
        <location evidence="2">Membrane</location>
        <topology evidence="2">Multi-pass membrane protein</topology>
    </subcellularLocation>
</comment>
<dbReference type="Gene3D" id="3.30.565.10">
    <property type="entry name" value="Histidine kinase-like ATPase, C-terminal domain"/>
    <property type="match status" value="1"/>
</dbReference>
<proteinExistence type="predicted"/>
<organism evidence="17 18">
    <name type="scientific">Paractinoplanes tereljensis</name>
    <dbReference type="NCBI Taxonomy" id="571912"/>
    <lineage>
        <taxon>Bacteria</taxon>
        <taxon>Bacillati</taxon>
        <taxon>Actinomycetota</taxon>
        <taxon>Actinomycetes</taxon>
        <taxon>Micromonosporales</taxon>
        <taxon>Micromonosporaceae</taxon>
        <taxon>Paractinoplanes</taxon>
    </lineage>
</organism>
<dbReference type="EC" id="2.7.13.3" evidence="4"/>
<dbReference type="InterPro" id="IPR003018">
    <property type="entry name" value="GAF"/>
</dbReference>
<dbReference type="SUPFAM" id="SSF55874">
    <property type="entry name" value="ATPase domain of HSP90 chaperone/DNA topoisomerase II/histidine kinase"/>
    <property type="match status" value="1"/>
</dbReference>
<comment type="caution">
    <text evidence="17">The sequence shown here is derived from an EMBL/GenBank/DDBJ whole genome shotgun (WGS) entry which is preliminary data.</text>
</comment>
<dbReference type="Pfam" id="PF00512">
    <property type="entry name" value="HisKA"/>
    <property type="match status" value="1"/>
</dbReference>
<evidence type="ECO:0000256" key="1">
    <source>
        <dbReference type="ARBA" id="ARBA00000085"/>
    </source>
</evidence>
<dbReference type="Gene3D" id="3.30.450.40">
    <property type="match status" value="1"/>
</dbReference>
<keyword evidence="5" id="KW-0597">Phosphoprotein</keyword>
<keyword evidence="9" id="KW-0418">Kinase</keyword>
<dbReference type="InterPro" id="IPR029016">
    <property type="entry name" value="GAF-like_dom_sf"/>
</dbReference>
<evidence type="ECO:0000256" key="7">
    <source>
        <dbReference type="ARBA" id="ARBA00022692"/>
    </source>
</evidence>
<dbReference type="GO" id="GO:0000156">
    <property type="term" value="F:phosphorelay response regulator activity"/>
    <property type="evidence" value="ECO:0007669"/>
    <property type="project" value="TreeGrafter"/>
</dbReference>
<dbReference type="InterPro" id="IPR005467">
    <property type="entry name" value="His_kinase_dom"/>
</dbReference>
<dbReference type="InterPro" id="IPR050351">
    <property type="entry name" value="BphY/WalK/GraS-like"/>
</dbReference>
<dbReference type="SMART" id="SM00388">
    <property type="entry name" value="HisKA"/>
    <property type="match status" value="1"/>
</dbReference>
<dbReference type="SMART" id="SM00387">
    <property type="entry name" value="HATPase_c"/>
    <property type="match status" value="1"/>
</dbReference>
<dbReference type="CDD" id="cd00082">
    <property type="entry name" value="HisKA"/>
    <property type="match status" value="1"/>
</dbReference>
<evidence type="ECO:0000256" key="3">
    <source>
        <dbReference type="ARBA" id="ARBA00004236"/>
    </source>
</evidence>
<dbReference type="SMART" id="SM00091">
    <property type="entry name" value="PAS"/>
    <property type="match status" value="2"/>
</dbReference>
<keyword evidence="13" id="KW-0472">Membrane</keyword>
<accession>A0A919NL57</accession>
<evidence type="ECO:0000256" key="9">
    <source>
        <dbReference type="ARBA" id="ARBA00022777"/>
    </source>
</evidence>
<dbReference type="CDD" id="cd00130">
    <property type="entry name" value="PAS"/>
    <property type="match status" value="1"/>
</dbReference>
<evidence type="ECO:0000256" key="14">
    <source>
        <dbReference type="ARBA" id="ARBA00039401"/>
    </source>
</evidence>
<dbReference type="PROSITE" id="PS50112">
    <property type="entry name" value="PAS"/>
    <property type="match status" value="1"/>
</dbReference>
<dbReference type="InterPro" id="IPR013656">
    <property type="entry name" value="PAS_4"/>
</dbReference>
<keyword evidence="6" id="KW-0808">Transferase</keyword>
<evidence type="ECO:0000256" key="2">
    <source>
        <dbReference type="ARBA" id="ARBA00004141"/>
    </source>
</evidence>
<evidence type="ECO:0000256" key="5">
    <source>
        <dbReference type="ARBA" id="ARBA00022553"/>
    </source>
</evidence>
<sequence>MSGSGDGSSQDRVSGIDYRLLFGALPTPVLVLSPDLVILDANEAYLAATRTRLAEMVGRPLFEVFPDDGDPLRELLRESLRRVVRDLVVDTVPIQEYVVDQRAEGPRTLYFAPVNAPVLGADGELLWVVNRVEDVTDYIQASRQDSDEPHELWASEVFTRRQLQEQNQAMHALLDSLETAVVGCDAEGRAVLHNEAARRLFGDLADGVPVQQWAQHRHAFHPDGRSMRDDDEPLMRALRGELVRDAEVMFRPPGQPRQFFRVNGRSVVGRPGLAAVVALHEVTMHRRATRYKECELEISQLTSKPDPPDEVLAGIVQAIGRLPEWSAVEFWTVDEVTQSLRRNTCWTEPGHDRLCRSSELLHYGQGLPGRAWQTADPVWAQNLSTDPHAAQQAEDWGPLRAALAIPIPSGLAILGVLACYSDTAEVPDDTRTAIMTGIGAHIGEFLARRRAEGLTAELDRTRDEFIALVGHELRTPLTSVQSCTDMLLEEADLPAEHRSMLQVMQRNTAALNAIVVKLLDVAGLRSGHIDLSPQAMCLTEVVRAAVDGARASAPAQVTIEANIPPAAPLHGDPARLRQVVDELLSNALTWARLGSTVGVNLHVDPLAATLAVSNTGNRIPAEERDRLFDLFFRSDSARHGGIPGTGLGLTIARAIVEQHGGTVNVSETDEAATTFTVRLPTHQPA</sequence>
<dbReference type="SUPFAM" id="SSF47384">
    <property type="entry name" value="Homodimeric domain of signal transducing histidine kinase"/>
    <property type="match status" value="1"/>
</dbReference>
<dbReference type="PANTHER" id="PTHR42878">
    <property type="entry name" value="TWO-COMPONENT HISTIDINE KINASE"/>
    <property type="match status" value="1"/>
</dbReference>
<dbReference type="InterPro" id="IPR000014">
    <property type="entry name" value="PAS"/>
</dbReference>
<protein>
    <recommendedName>
        <fullName evidence="14">Sensor-like histidine kinase SenX3</fullName>
        <ecNumber evidence="4">2.7.13.3</ecNumber>
    </recommendedName>
</protein>
<dbReference type="InterPro" id="IPR003594">
    <property type="entry name" value="HATPase_dom"/>
</dbReference>
<dbReference type="SUPFAM" id="SSF55781">
    <property type="entry name" value="GAF domain-like"/>
    <property type="match status" value="1"/>
</dbReference>
<dbReference type="Gene3D" id="1.10.287.130">
    <property type="match status" value="1"/>
</dbReference>
<dbReference type="InterPro" id="IPR035965">
    <property type="entry name" value="PAS-like_dom_sf"/>
</dbReference>
<dbReference type="SUPFAM" id="SSF55785">
    <property type="entry name" value="PYP-like sensor domain (PAS domain)"/>
    <property type="match status" value="2"/>
</dbReference>
<dbReference type="GO" id="GO:0007234">
    <property type="term" value="P:osmosensory signaling via phosphorelay pathway"/>
    <property type="evidence" value="ECO:0007669"/>
    <property type="project" value="TreeGrafter"/>
</dbReference>
<feature type="domain" description="PAS" evidence="16">
    <location>
        <begin position="166"/>
        <end position="241"/>
    </location>
</feature>